<feature type="transmembrane region" description="Helical" evidence="2">
    <location>
        <begin position="655"/>
        <end position="674"/>
    </location>
</feature>
<dbReference type="Gene3D" id="2.60.40.150">
    <property type="entry name" value="C2 domain"/>
    <property type="match status" value="1"/>
</dbReference>
<keyword evidence="2" id="KW-0472">Membrane</keyword>
<dbReference type="PROSITE" id="PS50004">
    <property type="entry name" value="C2"/>
    <property type="match status" value="1"/>
</dbReference>
<feature type="compositionally biased region" description="Basic and acidic residues" evidence="1">
    <location>
        <begin position="24"/>
        <end position="34"/>
    </location>
</feature>
<feature type="region of interest" description="Disordered" evidence="1">
    <location>
        <begin position="237"/>
        <end position="263"/>
    </location>
</feature>
<dbReference type="Proteomes" id="UP001178507">
    <property type="component" value="Unassembled WGS sequence"/>
</dbReference>
<feature type="transmembrane region" description="Helical" evidence="2">
    <location>
        <begin position="624"/>
        <end position="643"/>
    </location>
</feature>
<proteinExistence type="predicted"/>
<dbReference type="SMART" id="SM00239">
    <property type="entry name" value="C2"/>
    <property type="match status" value="1"/>
</dbReference>
<evidence type="ECO:0000256" key="2">
    <source>
        <dbReference type="SAM" id="Phobius"/>
    </source>
</evidence>
<dbReference type="InterPro" id="IPR035892">
    <property type="entry name" value="C2_domain_sf"/>
</dbReference>
<dbReference type="SUPFAM" id="SSF49562">
    <property type="entry name" value="C2 domain (Calcium/lipid-binding domain, CaLB)"/>
    <property type="match status" value="1"/>
</dbReference>
<sequence length="821" mass="92626">MGCVAGKVPAKPKRSSSRSSTAASDERDLLLGDEEAAKTPKRKSILVEASQKLKAKSGNPEVQKIIDLIENGEDFHVNRWRCLEMPDRAYYTLGPFAHLELHMVEARRLIPSVAGVVERNFGDEPDAFVRVYIDDCLQYGSRPVMNCRQPKWDDKQRFDIVSDHSFVRVHVYDTDSRDCMSSVDPLGFVEFCISDIPFDQEIDGWFELRFAQNLQGANLERYAMHAERREEELRFDTRELIGSGDKAQDSEEEDNDNQKSHDVDYWKREGKVPASLAHRVMKRVRGGLRAIQGGSLEDDSVQYNAGEIRLRLKLTQVVPGGLDGTFAKALHPSYFTYATFVQEEYLPQLDTQDLVDHATDIKILLLDDMLFALIAFCSYIVAWKSFLLSGLLLAAVVACFISELLTVGILYFWMGLVLLIMAKERWRHEMTTNGLNASLDQEGLELVASWNDTSEMHSFLMRLVDAQSGQITGMQELVHLAGTVAVGRGELEITFDQLVEAMHDLWFIDMPQKPQVKKKSLVRVDKRKGTVTSVRGRNVWVEFDDDDSEKHKLPEVGAKADGVFDIDKVQLRTTPPAVPRMLVPRSLQGAVAQLQYHVNNFYADIVPWVQFLQDLMAWRKPVQMWFIILLVFGRSLLAFYSHFQPESWLHEMDAVFKSIRMFLVALVLISILFCKARGVRVVAGPAVPALPWTDQVHFGAFEGTGGKQTSRTGSRILSLSSFMQKRGRAVFVGPRLADAARLRDVGGFTDVQVELRKGLAHEGPLPNAPSVLPRSDSKDSQTLRRAKSFAKAEKECPDLLFVQRHLPNMVDFSSVAVPETC</sequence>
<feature type="domain" description="C2" evidence="3">
    <location>
        <begin position="80"/>
        <end position="206"/>
    </location>
</feature>
<evidence type="ECO:0000259" key="3">
    <source>
        <dbReference type="PROSITE" id="PS50004"/>
    </source>
</evidence>
<reference evidence="4" key="1">
    <citation type="submission" date="2023-08" db="EMBL/GenBank/DDBJ databases">
        <authorList>
            <person name="Chen Y."/>
            <person name="Shah S."/>
            <person name="Dougan E. K."/>
            <person name="Thang M."/>
            <person name="Chan C."/>
        </authorList>
    </citation>
    <scope>NUCLEOTIDE SEQUENCE</scope>
</reference>
<dbReference type="AlphaFoldDB" id="A0AA36NJI6"/>
<dbReference type="Pfam" id="PF00168">
    <property type="entry name" value="C2"/>
    <property type="match status" value="1"/>
</dbReference>
<protein>
    <recommendedName>
        <fullName evidence="3">C2 domain-containing protein</fullName>
    </recommendedName>
</protein>
<evidence type="ECO:0000313" key="5">
    <source>
        <dbReference type="Proteomes" id="UP001178507"/>
    </source>
</evidence>
<feature type="transmembrane region" description="Helical" evidence="2">
    <location>
        <begin position="369"/>
        <end position="386"/>
    </location>
</feature>
<gene>
    <name evidence="4" type="ORF">EVOR1521_LOCUS30624</name>
</gene>
<evidence type="ECO:0000256" key="1">
    <source>
        <dbReference type="SAM" id="MobiDB-lite"/>
    </source>
</evidence>
<dbReference type="EMBL" id="CAUJNA010003773">
    <property type="protein sequence ID" value="CAJ1409549.1"/>
    <property type="molecule type" value="Genomic_DNA"/>
</dbReference>
<dbReference type="CDD" id="cd00030">
    <property type="entry name" value="C2"/>
    <property type="match status" value="1"/>
</dbReference>
<name>A0AA36NJI6_9DINO</name>
<organism evidence="4 5">
    <name type="scientific">Effrenium voratum</name>
    <dbReference type="NCBI Taxonomy" id="2562239"/>
    <lineage>
        <taxon>Eukaryota</taxon>
        <taxon>Sar</taxon>
        <taxon>Alveolata</taxon>
        <taxon>Dinophyceae</taxon>
        <taxon>Suessiales</taxon>
        <taxon>Symbiodiniaceae</taxon>
        <taxon>Effrenium</taxon>
    </lineage>
</organism>
<keyword evidence="5" id="KW-1185">Reference proteome</keyword>
<keyword evidence="2" id="KW-1133">Transmembrane helix</keyword>
<comment type="caution">
    <text evidence="4">The sequence shown here is derived from an EMBL/GenBank/DDBJ whole genome shotgun (WGS) entry which is preliminary data.</text>
</comment>
<accession>A0AA36NJI6</accession>
<keyword evidence="2" id="KW-0812">Transmembrane</keyword>
<evidence type="ECO:0000313" key="4">
    <source>
        <dbReference type="EMBL" id="CAJ1409549.1"/>
    </source>
</evidence>
<feature type="region of interest" description="Disordered" evidence="1">
    <location>
        <begin position="1"/>
        <end position="34"/>
    </location>
</feature>
<dbReference type="InterPro" id="IPR000008">
    <property type="entry name" value="C2_dom"/>
</dbReference>
<feature type="transmembrane region" description="Helical" evidence="2">
    <location>
        <begin position="392"/>
        <end position="420"/>
    </location>
</feature>